<dbReference type="GO" id="GO:0055052">
    <property type="term" value="C:ATP-binding cassette (ABC) transporter complex, substrate-binding subunit-containing"/>
    <property type="evidence" value="ECO:0007669"/>
    <property type="project" value="TreeGrafter"/>
</dbReference>
<feature type="signal peptide" evidence="5">
    <location>
        <begin position="1"/>
        <end position="33"/>
    </location>
</feature>
<dbReference type="InterPro" id="IPR006059">
    <property type="entry name" value="SBP"/>
</dbReference>
<keyword evidence="4 5" id="KW-0732">Signal</keyword>
<dbReference type="EMBL" id="JACHJJ010000010">
    <property type="protein sequence ID" value="MBB5964204.1"/>
    <property type="molecule type" value="Genomic_DNA"/>
</dbReference>
<proteinExistence type="inferred from homology"/>
<dbReference type="CDD" id="cd13586">
    <property type="entry name" value="PBP2_Maltose_binding_like"/>
    <property type="match status" value="1"/>
</dbReference>
<dbReference type="AlphaFoldDB" id="A0A841D6S0"/>
<accession>A0A841D6S0</accession>
<dbReference type="PROSITE" id="PS51257">
    <property type="entry name" value="PROKAR_LIPOPROTEIN"/>
    <property type="match status" value="1"/>
</dbReference>
<evidence type="ECO:0000256" key="5">
    <source>
        <dbReference type="SAM" id="SignalP"/>
    </source>
</evidence>
<dbReference type="SUPFAM" id="SSF53850">
    <property type="entry name" value="Periplasmic binding protein-like II"/>
    <property type="match status" value="1"/>
</dbReference>
<dbReference type="GO" id="GO:0015768">
    <property type="term" value="P:maltose transport"/>
    <property type="evidence" value="ECO:0007669"/>
    <property type="project" value="TreeGrafter"/>
</dbReference>
<reference evidence="6 7" key="1">
    <citation type="submission" date="2020-08" db="EMBL/GenBank/DDBJ databases">
        <title>Genomic Encyclopedia of Type Strains, Phase III (KMG-III): the genomes of soil and plant-associated and newly described type strains.</title>
        <authorList>
            <person name="Whitman W."/>
        </authorList>
    </citation>
    <scope>NUCLEOTIDE SEQUENCE [LARGE SCALE GENOMIC DNA]</scope>
    <source>
        <strain evidence="6 7">CECT 3303</strain>
    </source>
</reference>
<dbReference type="InterPro" id="IPR006060">
    <property type="entry name" value="Maltose/Cyclodextrin-bd"/>
</dbReference>
<organism evidence="6 7">
    <name type="scientific">Planomonospora venezuelensis</name>
    <dbReference type="NCBI Taxonomy" id="1999"/>
    <lineage>
        <taxon>Bacteria</taxon>
        <taxon>Bacillati</taxon>
        <taxon>Actinomycetota</taxon>
        <taxon>Actinomycetes</taxon>
        <taxon>Streptosporangiales</taxon>
        <taxon>Streptosporangiaceae</taxon>
        <taxon>Planomonospora</taxon>
    </lineage>
</organism>
<evidence type="ECO:0000256" key="4">
    <source>
        <dbReference type="ARBA" id="ARBA00022729"/>
    </source>
</evidence>
<dbReference type="PANTHER" id="PTHR30061">
    <property type="entry name" value="MALTOSE-BINDING PERIPLASMIC PROTEIN"/>
    <property type="match status" value="1"/>
</dbReference>
<name>A0A841D6S0_PLAVE</name>
<comment type="similarity">
    <text evidence="1">Belongs to the bacterial solute-binding protein 1 family.</text>
</comment>
<keyword evidence="7" id="KW-1185">Reference proteome</keyword>
<evidence type="ECO:0000313" key="6">
    <source>
        <dbReference type="EMBL" id="MBB5964204.1"/>
    </source>
</evidence>
<protein>
    <submittedName>
        <fullName evidence="6">Arabinogalactan oligomer/maltooligosaccharide transport system substrate-binding protein</fullName>
    </submittedName>
</protein>
<comment type="caution">
    <text evidence="6">The sequence shown here is derived from an EMBL/GenBank/DDBJ whole genome shotgun (WGS) entry which is preliminary data.</text>
</comment>
<gene>
    <name evidence="6" type="ORF">FHS22_003487</name>
</gene>
<dbReference type="Pfam" id="PF13416">
    <property type="entry name" value="SBP_bac_8"/>
    <property type="match status" value="1"/>
</dbReference>
<sequence length="422" mass="44047">MRRPTPALTGTLALCLVLTACGGGGPASPQASAAPAAADGTTLLIWADQKRSDTLKPFAEAFAEENGIKAEIVVVAQNQQQTFTTASQAGEGPDVLVGAHDWIGNLVQNGLIDPVPMTEEQLAGYADVARRAVTYDGQVYGVPYAVENLALFRNTELAPDAPATFDELVDTGKKLKKAGKVEEIVGYPVSQQNGQSGDTYHLYPLYTSGGAHLFGTTPQGDPDPADLGVGTKESVAAFERIAALGEKGEGALKRSFTSDNAAAAFNEGKTAFMVAGPWRLADVRKAGVKYDVTPVPGFKDAGPARPFVGVQSFFVASKGRNKALAQEFVTGSLASAEVAQALFDAEPRMPALKKALEYAAAKDPDVAKFQAAAENGTPLPAIPQMVAIWVPFNTLIHAAVKGEPVPAAVDAAAKAIAEQLEQ</sequence>
<evidence type="ECO:0000313" key="7">
    <source>
        <dbReference type="Proteomes" id="UP000562352"/>
    </source>
</evidence>
<dbReference type="Proteomes" id="UP000562352">
    <property type="component" value="Unassembled WGS sequence"/>
</dbReference>
<dbReference type="GO" id="GO:0042956">
    <property type="term" value="P:maltodextrin transmembrane transport"/>
    <property type="evidence" value="ECO:0007669"/>
    <property type="project" value="TreeGrafter"/>
</dbReference>
<keyword evidence="2" id="KW-0813">Transport</keyword>
<evidence type="ECO:0000256" key="3">
    <source>
        <dbReference type="ARBA" id="ARBA00022597"/>
    </source>
</evidence>
<dbReference type="GO" id="GO:1901982">
    <property type="term" value="F:maltose binding"/>
    <property type="evidence" value="ECO:0007669"/>
    <property type="project" value="TreeGrafter"/>
</dbReference>
<evidence type="ECO:0000256" key="2">
    <source>
        <dbReference type="ARBA" id="ARBA00022448"/>
    </source>
</evidence>
<dbReference type="RefSeq" id="WP_184942843.1">
    <property type="nucleotide sequence ID" value="NZ_BAAAWZ010000001.1"/>
</dbReference>
<feature type="chain" id="PRO_5032640940" evidence="5">
    <location>
        <begin position="34"/>
        <end position="422"/>
    </location>
</feature>
<dbReference type="Gene3D" id="3.40.190.10">
    <property type="entry name" value="Periplasmic binding protein-like II"/>
    <property type="match status" value="2"/>
</dbReference>
<dbReference type="GO" id="GO:0015144">
    <property type="term" value="F:carbohydrate transmembrane transporter activity"/>
    <property type="evidence" value="ECO:0007669"/>
    <property type="project" value="InterPro"/>
</dbReference>
<evidence type="ECO:0000256" key="1">
    <source>
        <dbReference type="ARBA" id="ARBA00008520"/>
    </source>
</evidence>
<dbReference type="PRINTS" id="PR00181">
    <property type="entry name" value="MALTOSEBP"/>
</dbReference>
<keyword evidence="3" id="KW-0762">Sugar transport</keyword>
<dbReference type="PANTHER" id="PTHR30061:SF50">
    <property type="entry name" value="MALTOSE_MALTODEXTRIN-BINDING PERIPLASMIC PROTEIN"/>
    <property type="match status" value="1"/>
</dbReference>